<dbReference type="Pfam" id="PF01022">
    <property type="entry name" value="HTH_5"/>
    <property type="match status" value="1"/>
</dbReference>
<comment type="caution">
    <text evidence="2">The sequence shown here is derived from an EMBL/GenBank/DDBJ whole genome shotgun (WGS) entry which is preliminary data.</text>
</comment>
<reference evidence="2 3" key="1">
    <citation type="submission" date="2017-03" db="EMBL/GenBank/DDBJ databases">
        <title>Genome sequence of Methanobrevibacter wosei.</title>
        <authorList>
            <person name="Poehlein A."/>
            <person name="Seedorf H."/>
            <person name="Daniel R."/>
        </authorList>
    </citation>
    <scope>NUCLEOTIDE SEQUENCE [LARGE SCALE GENOMIC DNA]</scope>
    <source>
        <strain evidence="2 3">DSM 11979</strain>
    </source>
</reference>
<name>A0A2U1S7B3_9EURY</name>
<feature type="domain" description="HTH arsR-type" evidence="1">
    <location>
        <begin position="26"/>
        <end position="65"/>
    </location>
</feature>
<protein>
    <recommendedName>
        <fullName evidence="1">HTH arsR-type domain-containing protein</fullName>
    </recommendedName>
</protein>
<accession>A0A2U1S7B3</accession>
<evidence type="ECO:0000313" key="2">
    <source>
        <dbReference type="EMBL" id="PWB85975.1"/>
    </source>
</evidence>
<evidence type="ECO:0000313" key="3">
    <source>
        <dbReference type="Proteomes" id="UP000245577"/>
    </source>
</evidence>
<dbReference type="EMBL" id="MZGU01000004">
    <property type="protein sequence ID" value="PWB85975.1"/>
    <property type="molecule type" value="Genomic_DNA"/>
</dbReference>
<dbReference type="RefSeq" id="WP_165807923.1">
    <property type="nucleotide sequence ID" value="NZ_MZGU01000004.1"/>
</dbReference>
<dbReference type="SUPFAM" id="SSF46785">
    <property type="entry name" value="Winged helix' DNA-binding domain"/>
    <property type="match status" value="1"/>
</dbReference>
<dbReference type="InterPro" id="IPR036388">
    <property type="entry name" value="WH-like_DNA-bd_sf"/>
</dbReference>
<dbReference type="InterPro" id="IPR001845">
    <property type="entry name" value="HTH_ArsR_DNA-bd_dom"/>
</dbReference>
<keyword evidence="3" id="KW-1185">Reference proteome</keyword>
<evidence type="ECO:0000259" key="1">
    <source>
        <dbReference type="Pfam" id="PF01022"/>
    </source>
</evidence>
<proteinExistence type="predicted"/>
<dbReference type="AlphaFoldDB" id="A0A2U1S7B3"/>
<dbReference type="Proteomes" id="UP000245577">
    <property type="component" value="Unassembled WGS sequence"/>
</dbReference>
<gene>
    <name evidence="2" type="ORF">MBBWO_08270</name>
</gene>
<dbReference type="GO" id="GO:0003700">
    <property type="term" value="F:DNA-binding transcription factor activity"/>
    <property type="evidence" value="ECO:0007669"/>
    <property type="project" value="InterPro"/>
</dbReference>
<dbReference type="InterPro" id="IPR036390">
    <property type="entry name" value="WH_DNA-bd_sf"/>
</dbReference>
<dbReference type="Gene3D" id="1.10.10.10">
    <property type="entry name" value="Winged helix-like DNA-binding domain superfamily/Winged helix DNA-binding domain"/>
    <property type="match status" value="1"/>
</dbReference>
<sequence>MINQTKENYSTLLKIEEDMKFLTKSEIRLKILRCLNFSPNSIKEIVKKTGLTYSSVSSNINKLQKRRKL</sequence>
<organism evidence="2 3">
    <name type="scientific">Methanobrevibacter woesei</name>
    <dbReference type="NCBI Taxonomy" id="190976"/>
    <lineage>
        <taxon>Archaea</taxon>
        <taxon>Methanobacteriati</taxon>
        <taxon>Methanobacteriota</taxon>
        <taxon>Methanomada group</taxon>
        <taxon>Methanobacteria</taxon>
        <taxon>Methanobacteriales</taxon>
        <taxon>Methanobacteriaceae</taxon>
        <taxon>Methanobrevibacter</taxon>
    </lineage>
</organism>